<gene>
    <name evidence="5" type="ORF">CTOB1V02_LOCUS11956</name>
</gene>
<evidence type="ECO:0000256" key="1">
    <source>
        <dbReference type="ARBA" id="ARBA00004141"/>
    </source>
</evidence>
<organism evidence="5">
    <name type="scientific">Cyprideis torosa</name>
    <dbReference type="NCBI Taxonomy" id="163714"/>
    <lineage>
        <taxon>Eukaryota</taxon>
        <taxon>Metazoa</taxon>
        <taxon>Ecdysozoa</taxon>
        <taxon>Arthropoda</taxon>
        <taxon>Crustacea</taxon>
        <taxon>Oligostraca</taxon>
        <taxon>Ostracoda</taxon>
        <taxon>Podocopa</taxon>
        <taxon>Podocopida</taxon>
        <taxon>Cytherocopina</taxon>
        <taxon>Cytheroidea</taxon>
        <taxon>Cytherideidae</taxon>
        <taxon>Cyprideis</taxon>
    </lineage>
</organism>
<proteinExistence type="predicted"/>
<dbReference type="GO" id="GO:0090374">
    <property type="term" value="P:oligopeptide export from mitochondrion"/>
    <property type="evidence" value="ECO:0007669"/>
    <property type="project" value="TreeGrafter"/>
</dbReference>
<reference evidence="5" key="1">
    <citation type="submission" date="2020-11" db="EMBL/GenBank/DDBJ databases">
        <authorList>
            <person name="Tran Van P."/>
        </authorList>
    </citation>
    <scope>NUCLEOTIDE SEQUENCE</scope>
</reference>
<sequence>IEKQDEKLKPPPITRIMRENAPECNIMFIGFVASVLMGASMPLYAILFGEVIGVLSNPDNDEAMKDARYYAFLFIGAGVGAGIAAFLQASMFGIAGEQLTLRMRRKTFAAMLRQEISWYDRDENNTGTLTSRLSGDAASMQGVSHVSIEIQLLSSFLVGIPITVTKWFLRQSASDEKTVSARVV</sequence>
<dbReference type="EMBL" id="OB667867">
    <property type="protein sequence ID" value="CAD7234139.1"/>
    <property type="molecule type" value="Genomic_DNA"/>
</dbReference>
<name>A0A7R8WLR4_9CRUS</name>
<dbReference type="SUPFAM" id="SSF90123">
    <property type="entry name" value="ABC transporter transmembrane region"/>
    <property type="match status" value="1"/>
</dbReference>
<dbReference type="GO" id="GO:0015421">
    <property type="term" value="F:ABC-type oligopeptide transporter activity"/>
    <property type="evidence" value="ECO:0007669"/>
    <property type="project" value="TreeGrafter"/>
</dbReference>
<dbReference type="InterPro" id="IPR036640">
    <property type="entry name" value="ABC1_TM_sf"/>
</dbReference>
<dbReference type="AlphaFoldDB" id="A0A7R8WLR4"/>
<evidence type="ECO:0000256" key="3">
    <source>
        <dbReference type="ARBA" id="ARBA00022989"/>
    </source>
</evidence>
<dbReference type="Gene3D" id="1.20.1560.10">
    <property type="entry name" value="ABC transporter type 1, transmembrane domain"/>
    <property type="match status" value="1"/>
</dbReference>
<dbReference type="GO" id="GO:0005743">
    <property type="term" value="C:mitochondrial inner membrane"/>
    <property type="evidence" value="ECO:0007669"/>
    <property type="project" value="TreeGrafter"/>
</dbReference>
<dbReference type="InterPro" id="IPR011527">
    <property type="entry name" value="ABC1_TM_dom"/>
</dbReference>
<keyword evidence="3" id="KW-1133">Transmembrane helix</keyword>
<evidence type="ECO:0000256" key="4">
    <source>
        <dbReference type="ARBA" id="ARBA00023136"/>
    </source>
</evidence>
<evidence type="ECO:0000256" key="2">
    <source>
        <dbReference type="ARBA" id="ARBA00022692"/>
    </source>
</evidence>
<dbReference type="PANTHER" id="PTHR43394">
    <property type="entry name" value="ATP-DEPENDENT PERMEASE MDL1, MITOCHONDRIAL"/>
    <property type="match status" value="1"/>
</dbReference>
<dbReference type="PROSITE" id="PS50929">
    <property type="entry name" value="ABC_TM1F"/>
    <property type="match status" value="1"/>
</dbReference>
<comment type="subcellular location">
    <subcellularLocation>
        <location evidence="1">Membrane</location>
        <topology evidence="1">Multi-pass membrane protein</topology>
    </subcellularLocation>
</comment>
<dbReference type="InterPro" id="IPR039421">
    <property type="entry name" value="Type_1_exporter"/>
</dbReference>
<dbReference type="PANTHER" id="PTHR43394:SF18">
    <property type="entry name" value="ABC TRANSPORTER B FAMILY MEMBER 11-LIKE"/>
    <property type="match status" value="1"/>
</dbReference>
<evidence type="ECO:0000313" key="5">
    <source>
        <dbReference type="EMBL" id="CAD7234139.1"/>
    </source>
</evidence>
<keyword evidence="2" id="KW-0812">Transmembrane</keyword>
<feature type="non-terminal residue" evidence="5">
    <location>
        <position position="184"/>
    </location>
</feature>
<dbReference type="GO" id="GO:0005524">
    <property type="term" value="F:ATP binding"/>
    <property type="evidence" value="ECO:0007669"/>
    <property type="project" value="InterPro"/>
</dbReference>
<protein>
    <submittedName>
        <fullName evidence="5">Uncharacterized protein</fullName>
    </submittedName>
</protein>
<keyword evidence="4" id="KW-0472">Membrane</keyword>
<dbReference type="Pfam" id="PF00664">
    <property type="entry name" value="ABC_membrane"/>
    <property type="match status" value="1"/>
</dbReference>
<dbReference type="OrthoDB" id="6500128at2759"/>
<accession>A0A7R8WLR4</accession>